<gene>
    <name evidence="4" type="ORF">E1301_Tti018293</name>
</gene>
<keyword evidence="5" id="KW-1185">Reference proteome</keyword>
<evidence type="ECO:0000256" key="1">
    <source>
        <dbReference type="ARBA" id="ARBA00002229"/>
    </source>
</evidence>
<proteinExistence type="inferred from homology"/>
<evidence type="ECO:0000256" key="2">
    <source>
        <dbReference type="ARBA" id="ARBA00025784"/>
    </source>
</evidence>
<dbReference type="InterPro" id="IPR006627">
    <property type="entry name" value="TDU_repeat"/>
</dbReference>
<dbReference type="GO" id="GO:0045892">
    <property type="term" value="P:negative regulation of DNA-templated transcription"/>
    <property type="evidence" value="ECO:0007669"/>
    <property type="project" value="TreeGrafter"/>
</dbReference>
<evidence type="ECO:0000313" key="5">
    <source>
        <dbReference type="Proteomes" id="UP000324632"/>
    </source>
</evidence>
<dbReference type="InterPro" id="IPR028184">
    <property type="entry name" value="VGLL4"/>
</dbReference>
<evidence type="ECO:0000313" key="4">
    <source>
        <dbReference type="EMBL" id="KAA0706734.1"/>
    </source>
</evidence>
<dbReference type="OrthoDB" id="10040691at2759"/>
<dbReference type="Pfam" id="PF15245">
    <property type="entry name" value="VGLL4"/>
    <property type="match status" value="1"/>
</dbReference>
<dbReference type="PANTHER" id="PTHR17604:SF6">
    <property type="entry name" value="TRANSCRIPTION COFACTOR VESTIGIAL-LIKE PROTEIN 4"/>
    <property type="match status" value="1"/>
</dbReference>
<name>A0A5A9N9P2_9TELE</name>
<comment type="similarity">
    <text evidence="2">Belongs to the vestigial family.</text>
</comment>
<dbReference type="EMBL" id="SOYY01000020">
    <property type="protein sequence ID" value="KAA0706734.1"/>
    <property type="molecule type" value="Genomic_DNA"/>
</dbReference>
<organism evidence="4 5">
    <name type="scientific">Triplophysa tibetana</name>
    <dbReference type="NCBI Taxonomy" id="1572043"/>
    <lineage>
        <taxon>Eukaryota</taxon>
        <taxon>Metazoa</taxon>
        <taxon>Chordata</taxon>
        <taxon>Craniata</taxon>
        <taxon>Vertebrata</taxon>
        <taxon>Euteleostomi</taxon>
        <taxon>Actinopterygii</taxon>
        <taxon>Neopterygii</taxon>
        <taxon>Teleostei</taxon>
        <taxon>Ostariophysi</taxon>
        <taxon>Cypriniformes</taxon>
        <taxon>Nemacheilidae</taxon>
        <taxon>Triplophysa</taxon>
    </lineage>
</organism>
<sequence length="250" mass="27505">MQSAKMDLLINQFINKMNNNISRLHYNVSSYKDDSGVSRVHEVNPGPPPVSPTKRKHHEDSDCDVEQMNKMSRLLASQLGGLYANTGNQDSWNYSSFQHTALVGLQNQHVFTPFPIFAMDQPLALTKHTSDSARSTPLLPGPNMERQQNRPSVITCGPASKRSCSLSGCHMSHHSCTSASANKSNANTMCDPVIEEHFRRSLGNIYTEPGSKLVSITGSVDDHFTKALGDTWLQIKARDCGPTAPEPKSP</sequence>
<evidence type="ECO:0000256" key="3">
    <source>
        <dbReference type="SAM" id="MobiDB-lite"/>
    </source>
</evidence>
<feature type="region of interest" description="Disordered" evidence="3">
    <location>
        <begin position="131"/>
        <end position="151"/>
    </location>
</feature>
<comment type="function">
    <text evidence="1">May act as a specific coactivator for the mammalian TEFs.</text>
</comment>
<comment type="caution">
    <text evidence="4">The sequence shown here is derived from an EMBL/GenBank/DDBJ whole genome shotgun (WGS) entry which is preliminary data.</text>
</comment>
<dbReference type="AlphaFoldDB" id="A0A5A9N9P2"/>
<dbReference type="Proteomes" id="UP000324632">
    <property type="component" value="Chromosome 20"/>
</dbReference>
<protein>
    <submittedName>
        <fullName evidence="4">Transcription cofactor vestigial-like protein 4</fullName>
    </submittedName>
</protein>
<reference evidence="4 5" key="1">
    <citation type="journal article" date="2019" name="Mol. Ecol. Resour.">
        <title>Chromosome-level genome assembly of Triplophysa tibetana, a fish adapted to the harsh high-altitude environment of the Tibetan Plateau.</title>
        <authorList>
            <person name="Yang X."/>
            <person name="Liu H."/>
            <person name="Ma Z."/>
            <person name="Zou Y."/>
            <person name="Zou M."/>
            <person name="Mao Y."/>
            <person name="Li X."/>
            <person name="Wang H."/>
            <person name="Chen T."/>
            <person name="Wang W."/>
            <person name="Yang R."/>
        </authorList>
    </citation>
    <scope>NUCLEOTIDE SEQUENCE [LARGE SCALE GENOMIC DNA]</scope>
    <source>
        <strain evidence="4">TTIB1903HZAU</strain>
        <tissue evidence="4">Muscle</tissue>
    </source>
</reference>
<accession>A0A5A9N9P2</accession>
<dbReference type="GO" id="GO:0001223">
    <property type="term" value="F:transcription coactivator binding"/>
    <property type="evidence" value="ECO:0007669"/>
    <property type="project" value="TreeGrafter"/>
</dbReference>
<dbReference type="SMART" id="SM00711">
    <property type="entry name" value="TDU"/>
    <property type="match status" value="2"/>
</dbReference>
<feature type="region of interest" description="Disordered" evidence="3">
    <location>
        <begin position="36"/>
        <end position="61"/>
    </location>
</feature>
<dbReference type="PANTHER" id="PTHR17604">
    <property type="entry name" value="TRANSCRIPTION COFACTOR VESTIGIAL-LIKE PROTEIN 4"/>
    <property type="match status" value="1"/>
</dbReference>